<reference evidence="2" key="1">
    <citation type="submission" date="2020-08" db="EMBL/GenBank/DDBJ databases">
        <title>Multicomponent nature underlies the extraordinary mechanical properties of spider dragline silk.</title>
        <authorList>
            <person name="Kono N."/>
            <person name="Nakamura H."/>
            <person name="Mori M."/>
            <person name="Yoshida Y."/>
            <person name="Ohtoshi R."/>
            <person name="Malay A.D."/>
            <person name="Moran D.A.P."/>
            <person name="Tomita M."/>
            <person name="Numata K."/>
            <person name="Arakawa K."/>
        </authorList>
    </citation>
    <scope>NUCLEOTIDE SEQUENCE</scope>
</reference>
<dbReference type="Proteomes" id="UP000887159">
    <property type="component" value="Unassembled WGS sequence"/>
</dbReference>
<proteinExistence type="predicted"/>
<sequence length="79" mass="9017">MSGVSSIYGSSDLDIKIVGPKQINLEADSDDVQELLDFHNQELTMDELIHMHEQQQNIEEFESLNPVQPEDQIKVGHLR</sequence>
<protein>
    <submittedName>
        <fullName evidence="2">Uncharacterized protein</fullName>
    </submittedName>
</protein>
<dbReference type="EMBL" id="BMAU01021371">
    <property type="protein sequence ID" value="GFY25199.1"/>
    <property type="molecule type" value="Genomic_DNA"/>
</dbReference>
<organism evidence="2 3">
    <name type="scientific">Trichonephila clavipes</name>
    <name type="common">Golden silk orbweaver</name>
    <name type="synonym">Nephila clavipes</name>
    <dbReference type="NCBI Taxonomy" id="2585209"/>
    <lineage>
        <taxon>Eukaryota</taxon>
        <taxon>Metazoa</taxon>
        <taxon>Ecdysozoa</taxon>
        <taxon>Arthropoda</taxon>
        <taxon>Chelicerata</taxon>
        <taxon>Arachnida</taxon>
        <taxon>Araneae</taxon>
        <taxon>Araneomorphae</taxon>
        <taxon>Entelegynae</taxon>
        <taxon>Araneoidea</taxon>
        <taxon>Nephilidae</taxon>
        <taxon>Trichonephila</taxon>
    </lineage>
</organism>
<name>A0A8X6VZD5_TRICX</name>
<feature type="region of interest" description="Disordered" evidence="1">
    <location>
        <begin position="60"/>
        <end position="79"/>
    </location>
</feature>
<evidence type="ECO:0000256" key="1">
    <source>
        <dbReference type="SAM" id="MobiDB-lite"/>
    </source>
</evidence>
<keyword evidence="3" id="KW-1185">Reference proteome</keyword>
<evidence type="ECO:0000313" key="3">
    <source>
        <dbReference type="Proteomes" id="UP000887159"/>
    </source>
</evidence>
<dbReference type="AlphaFoldDB" id="A0A8X6VZD5"/>
<gene>
    <name evidence="2" type="ORF">TNCV_2483201</name>
</gene>
<comment type="caution">
    <text evidence="2">The sequence shown here is derived from an EMBL/GenBank/DDBJ whole genome shotgun (WGS) entry which is preliminary data.</text>
</comment>
<accession>A0A8X6VZD5</accession>
<evidence type="ECO:0000313" key="2">
    <source>
        <dbReference type="EMBL" id="GFY25199.1"/>
    </source>
</evidence>